<comment type="caution">
    <text evidence="1">The sequence shown here is derived from an EMBL/GenBank/DDBJ whole genome shotgun (WGS) entry which is preliminary data.</text>
</comment>
<dbReference type="Proteomes" id="UP000024635">
    <property type="component" value="Unassembled WGS sequence"/>
</dbReference>
<name>A0A016V5J3_9BILA</name>
<accession>A0A016V5J3</accession>
<proteinExistence type="predicted"/>
<dbReference type="AlphaFoldDB" id="A0A016V5J3"/>
<keyword evidence="2" id="KW-1185">Reference proteome</keyword>
<gene>
    <name evidence="1" type="primary">Acey_s0016.g3026</name>
    <name evidence="1" type="ORF">Y032_0016g3026</name>
</gene>
<evidence type="ECO:0000313" key="1">
    <source>
        <dbReference type="EMBL" id="EYC22939.1"/>
    </source>
</evidence>
<dbReference type="EMBL" id="JARK01001352">
    <property type="protein sequence ID" value="EYC22939.1"/>
    <property type="molecule type" value="Genomic_DNA"/>
</dbReference>
<sequence>MPVLPEELIEDVLLGEQECHGNAHAGQIPRVGVMPSSEQNDVQMAELTERVVSLGQSRDSEAQNIASAGVCARRVKSQLPTGNI</sequence>
<reference evidence="2" key="1">
    <citation type="journal article" date="2015" name="Nat. Genet.">
        <title>The genome and transcriptome of the zoonotic hookworm Ancylostoma ceylanicum identify infection-specific gene families.</title>
        <authorList>
            <person name="Schwarz E.M."/>
            <person name="Hu Y."/>
            <person name="Antoshechkin I."/>
            <person name="Miller M.M."/>
            <person name="Sternberg P.W."/>
            <person name="Aroian R.V."/>
        </authorList>
    </citation>
    <scope>NUCLEOTIDE SEQUENCE</scope>
    <source>
        <strain evidence="2">HY135</strain>
    </source>
</reference>
<organism evidence="1 2">
    <name type="scientific">Ancylostoma ceylanicum</name>
    <dbReference type="NCBI Taxonomy" id="53326"/>
    <lineage>
        <taxon>Eukaryota</taxon>
        <taxon>Metazoa</taxon>
        <taxon>Ecdysozoa</taxon>
        <taxon>Nematoda</taxon>
        <taxon>Chromadorea</taxon>
        <taxon>Rhabditida</taxon>
        <taxon>Rhabditina</taxon>
        <taxon>Rhabditomorpha</taxon>
        <taxon>Strongyloidea</taxon>
        <taxon>Ancylostomatidae</taxon>
        <taxon>Ancylostomatinae</taxon>
        <taxon>Ancylostoma</taxon>
    </lineage>
</organism>
<protein>
    <submittedName>
        <fullName evidence="1">Uncharacterized protein</fullName>
    </submittedName>
</protein>
<evidence type="ECO:0000313" key="2">
    <source>
        <dbReference type="Proteomes" id="UP000024635"/>
    </source>
</evidence>